<dbReference type="Gene3D" id="2.30.30.40">
    <property type="entry name" value="SH3 Domains"/>
    <property type="match status" value="1"/>
</dbReference>
<dbReference type="GO" id="GO:0006935">
    <property type="term" value="P:chemotaxis"/>
    <property type="evidence" value="ECO:0007669"/>
    <property type="project" value="InterPro"/>
</dbReference>
<gene>
    <name evidence="2" type="ORF">DVJ77_20500</name>
</gene>
<dbReference type="SMART" id="SM00260">
    <property type="entry name" value="CheW"/>
    <property type="match status" value="1"/>
</dbReference>
<dbReference type="InterPro" id="IPR002545">
    <property type="entry name" value="CheW-lke_dom"/>
</dbReference>
<dbReference type="InterPro" id="IPR039315">
    <property type="entry name" value="CheW"/>
</dbReference>
<dbReference type="PANTHER" id="PTHR22617">
    <property type="entry name" value="CHEMOTAXIS SENSOR HISTIDINE KINASE-RELATED"/>
    <property type="match status" value="1"/>
</dbReference>
<dbReference type="Pfam" id="PF01584">
    <property type="entry name" value="CheW"/>
    <property type="match status" value="1"/>
</dbReference>
<dbReference type="Proteomes" id="UP000253782">
    <property type="component" value="Unassembled WGS sequence"/>
</dbReference>
<dbReference type="PROSITE" id="PS50851">
    <property type="entry name" value="CHEW"/>
    <property type="match status" value="1"/>
</dbReference>
<evidence type="ECO:0000313" key="3">
    <source>
        <dbReference type="Proteomes" id="UP000253782"/>
    </source>
</evidence>
<dbReference type="EMBL" id="QQAH01000024">
    <property type="protein sequence ID" value="RDD79845.1"/>
    <property type="molecule type" value="Genomic_DNA"/>
</dbReference>
<dbReference type="GO" id="GO:0007165">
    <property type="term" value="P:signal transduction"/>
    <property type="evidence" value="ECO:0007669"/>
    <property type="project" value="InterPro"/>
</dbReference>
<dbReference type="RefSeq" id="WP_114847396.1">
    <property type="nucleotide sequence ID" value="NZ_JBHSPE010000001.1"/>
</dbReference>
<sequence>MNAATGSAIPPTQWLVFQLADQAYATPLTYVSEIIRDGALTPVPGAAYDVLGIRQLRGQIVPVLDGCRRLGLRPVANAADAQAHIVVLSQLVQSQQAEQIGLRVDAVDGLLTVNESDISAAPSGRALRDSDPVRGVVAWKQGFVALLDVHKLCRLTKEVSHAG</sequence>
<proteinExistence type="predicted"/>
<dbReference type="PANTHER" id="PTHR22617:SF23">
    <property type="entry name" value="CHEMOTAXIS PROTEIN CHEW"/>
    <property type="match status" value="1"/>
</dbReference>
<evidence type="ECO:0000313" key="2">
    <source>
        <dbReference type="EMBL" id="RDD79845.1"/>
    </source>
</evidence>
<feature type="domain" description="CheW-like" evidence="1">
    <location>
        <begin position="11"/>
        <end position="158"/>
    </location>
</feature>
<dbReference type="SUPFAM" id="SSF50341">
    <property type="entry name" value="CheW-like"/>
    <property type="match status" value="1"/>
</dbReference>
<dbReference type="AlphaFoldDB" id="A0A369UIB1"/>
<comment type="caution">
    <text evidence="2">The sequence shown here is derived from an EMBL/GenBank/DDBJ whole genome shotgun (WGS) entry which is preliminary data.</text>
</comment>
<dbReference type="GO" id="GO:0005829">
    <property type="term" value="C:cytosol"/>
    <property type="evidence" value="ECO:0007669"/>
    <property type="project" value="TreeGrafter"/>
</dbReference>
<reference evidence="2 3" key="1">
    <citation type="submission" date="2018-07" db="EMBL/GenBank/DDBJ databases">
        <title>Dyella tabacisoli L4-6T, whole genome shotgun sequence.</title>
        <authorList>
            <person name="Zhou X.-K."/>
            <person name="Li W.-J."/>
            <person name="Duan Y.-Q."/>
        </authorList>
    </citation>
    <scope>NUCLEOTIDE SEQUENCE [LARGE SCALE GENOMIC DNA]</scope>
    <source>
        <strain evidence="2 3">L4-6</strain>
    </source>
</reference>
<evidence type="ECO:0000259" key="1">
    <source>
        <dbReference type="PROSITE" id="PS50851"/>
    </source>
</evidence>
<keyword evidence="3" id="KW-1185">Reference proteome</keyword>
<organism evidence="2 3">
    <name type="scientific">Dyella tabacisoli</name>
    <dbReference type="NCBI Taxonomy" id="2282381"/>
    <lineage>
        <taxon>Bacteria</taxon>
        <taxon>Pseudomonadati</taxon>
        <taxon>Pseudomonadota</taxon>
        <taxon>Gammaproteobacteria</taxon>
        <taxon>Lysobacterales</taxon>
        <taxon>Rhodanobacteraceae</taxon>
        <taxon>Dyella</taxon>
    </lineage>
</organism>
<protein>
    <submittedName>
        <fullName evidence="2">Chemotaxis protein CheW</fullName>
    </submittedName>
</protein>
<dbReference type="Gene3D" id="2.40.50.180">
    <property type="entry name" value="CheA-289, Domain 4"/>
    <property type="match status" value="1"/>
</dbReference>
<name>A0A369UIB1_9GAMM</name>
<accession>A0A369UIB1</accession>
<dbReference type="InterPro" id="IPR036061">
    <property type="entry name" value="CheW-like_dom_sf"/>
</dbReference>
<dbReference type="OrthoDB" id="9790406at2"/>